<dbReference type="GO" id="GO:0033619">
    <property type="term" value="P:membrane protein proteolysis"/>
    <property type="evidence" value="ECO:0007669"/>
    <property type="project" value="TreeGrafter"/>
</dbReference>
<evidence type="ECO:0008006" key="11">
    <source>
        <dbReference type="Google" id="ProtNLM"/>
    </source>
</evidence>
<reference evidence="9" key="1">
    <citation type="submission" date="2010-02" db="EMBL/GenBank/DDBJ databases">
        <title>Sequencing and annotation of the Blastocystis hominis genome.</title>
        <authorList>
            <person name="Wincker P."/>
        </authorList>
    </citation>
    <scope>NUCLEOTIDE SEQUENCE</scope>
    <source>
        <strain evidence="9">Singapore isolate B</strain>
    </source>
</reference>
<keyword evidence="6 8" id="KW-1133">Transmembrane helix</keyword>
<dbReference type="FunCoup" id="D8LWE7">
    <property type="interactions" value="451"/>
</dbReference>
<dbReference type="InParanoid" id="D8LWE7"/>
<feature type="transmembrane region" description="Helical" evidence="8">
    <location>
        <begin position="128"/>
        <end position="148"/>
    </location>
</feature>
<comment type="similarity">
    <text evidence="2">Belongs to the peptidase A22B family.</text>
</comment>
<dbReference type="RefSeq" id="XP_012894184.1">
    <property type="nucleotide sequence ID" value="XM_013038730.1"/>
</dbReference>
<dbReference type="MEROPS" id="A22.003"/>
<dbReference type="GO" id="GO:0042500">
    <property type="term" value="F:aspartic endopeptidase activity, intramembrane cleaving"/>
    <property type="evidence" value="ECO:0007669"/>
    <property type="project" value="InterPro"/>
</dbReference>
<dbReference type="InterPro" id="IPR006639">
    <property type="entry name" value="Preselin/SPP"/>
</dbReference>
<keyword evidence="3 8" id="KW-0812">Transmembrane</keyword>
<comment type="subcellular location">
    <subcellularLocation>
        <location evidence="1">Endoplasmic reticulum membrane</location>
        <topology evidence="1">Multi-pass membrane protein</topology>
    </subcellularLocation>
</comment>
<protein>
    <recommendedName>
        <fullName evidence="11">Signal peptide peptidase</fullName>
    </recommendedName>
</protein>
<keyword evidence="10" id="KW-1185">Reference proteome</keyword>
<gene>
    <name evidence="9" type="ORF">GSBLH_T00006968001</name>
</gene>
<evidence type="ECO:0000256" key="8">
    <source>
        <dbReference type="SAM" id="Phobius"/>
    </source>
</evidence>
<feature type="transmembrane region" description="Helical" evidence="8">
    <location>
        <begin position="219"/>
        <end position="242"/>
    </location>
</feature>
<dbReference type="InterPro" id="IPR007369">
    <property type="entry name" value="Peptidase_A22B_SPP"/>
</dbReference>
<evidence type="ECO:0000256" key="7">
    <source>
        <dbReference type="ARBA" id="ARBA00023136"/>
    </source>
</evidence>
<keyword evidence="7 8" id="KW-0472">Membrane</keyword>
<dbReference type="Proteomes" id="UP000008312">
    <property type="component" value="Unassembled WGS sequence"/>
</dbReference>
<proteinExistence type="inferred from homology"/>
<feature type="transmembrane region" description="Helical" evidence="8">
    <location>
        <begin position="248"/>
        <end position="266"/>
    </location>
</feature>
<feature type="transmembrane region" description="Helical" evidence="8">
    <location>
        <begin position="36"/>
        <end position="56"/>
    </location>
</feature>
<dbReference type="GeneID" id="24923092"/>
<dbReference type="PANTHER" id="PTHR12174:SF23">
    <property type="entry name" value="MINOR HISTOCOMPATIBILITY ANTIGEN H13"/>
    <property type="match status" value="1"/>
</dbReference>
<evidence type="ECO:0000256" key="2">
    <source>
        <dbReference type="ARBA" id="ARBA00006859"/>
    </source>
</evidence>
<dbReference type="GO" id="GO:0006465">
    <property type="term" value="P:signal peptide processing"/>
    <property type="evidence" value="ECO:0007669"/>
    <property type="project" value="TreeGrafter"/>
</dbReference>
<evidence type="ECO:0000256" key="5">
    <source>
        <dbReference type="ARBA" id="ARBA00022824"/>
    </source>
</evidence>
<organism evidence="9">
    <name type="scientific">Blastocystis hominis</name>
    <dbReference type="NCBI Taxonomy" id="12968"/>
    <lineage>
        <taxon>Eukaryota</taxon>
        <taxon>Sar</taxon>
        <taxon>Stramenopiles</taxon>
        <taxon>Bigyra</taxon>
        <taxon>Opalozoa</taxon>
        <taxon>Opalinata</taxon>
        <taxon>Blastocystidae</taxon>
        <taxon>Blastocystis</taxon>
    </lineage>
</organism>
<dbReference type="PANTHER" id="PTHR12174">
    <property type="entry name" value="SIGNAL PEPTIDE PEPTIDASE"/>
    <property type="match status" value="1"/>
</dbReference>
<dbReference type="SMART" id="SM00730">
    <property type="entry name" value="PSN"/>
    <property type="match status" value="1"/>
</dbReference>
<keyword evidence="5" id="KW-0256">Endoplasmic reticulum</keyword>
<accession>D8LWE7</accession>
<evidence type="ECO:0000313" key="9">
    <source>
        <dbReference type="EMBL" id="CBK20136.2"/>
    </source>
</evidence>
<dbReference type="OMA" id="EFKIMIK"/>
<feature type="transmembrane region" description="Helical" evidence="8">
    <location>
        <begin position="6"/>
        <end position="24"/>
    </location>
</feature>
<evidence type="ECO:0000313" key="10">
    <source>
        <dbReference type="Proteomes" id="UP000008312"/>
    </source>
</evidence>
<evidence type="ECO:0000256" key="3">
    <source>
        <dbReference type="ARBA" id="ARBA00022692"/>
    </source>
</evidence>
<name>D8LWE7_BLAHO</name>
<evidence type="ECO:0000256" key="1">
    <source>
        <dbReference type="ARBA" id="ARBA00004477"/>
    </source>
</evidence>
<dbReference type="GO" id="GO:0098554">
    <property type="term" value="C:cytoplasmic side of endoplasmic reticulum membrane"/>
    <property type="evidence" value="ECO:0007669"/>
    <property type="project" value="TreeGrafter"/>
</dbReference>
<evidence type="ECO:0000256" key="4">
    <source>
        <dbReference type="ARBA" id="ARBA00022801"/>
    </source>
</evidence>
<feature type="transmembrane region" description="Helical" evidence="8">
    <location>
        <begin position="95"/>
        <end position="116"/>
    </location>
</feature>
<dbReference type="EMBL" id="FN668638">
    <property type="protein sequence ID" value="CBK20136.2"/>
    <property type="molecule type" value="Genomic_DNA"/>
</dbReference>
<dbReference type="AlphaFoldDB" id="D8LWE7"/>
<dbReference type="OrthoDB" id="29661at2759"/>
<keyword evidence="4" id="KW-0378">Hydrolase</keyword>
<dbReference type="Pfam" id="PF04258">
    <property type="entry name" value="Peptidase_A22B"/>
    <property type="match status" value="1"/>
</dbReference>
<evidence type="ECO:0000256" key="6">
    <source>
        <dbReference type="ARBA" id="ARBA00022989"/>
    </source>
</evidence>
<sequence length="290" mass="32592">MNKEDAMTFPLIASAALFGLYIAFKYFNENVVKMLIFIYLIIASCVAMAGCINLVLENYFPLVIYQVNIKWPFKIQFTIRLCDLLSYPSSFALGILYFVYSHWFGNNVYGICLSLAYESIGSFKNGCLLLAGLFLYDIFWVFGTEVMVKVATGVKGPIKFVFPKALPAPMEYTREGFSMLGLGDVVVPGFFIAFLLAFDAYNARKEGKNTAESTDWSKPYFHTGCVFYALALLITVVVMIAFKHAQPALLYIVPACFIASFGTALVKGQLSELWNYSEEKITTKYSKKED</sequence>
<feature type="transmembrane region" description="Helical" evidence="8">
    <location>
        <begin position="177"/>
        <end position="198"/>
    </location>
</feature>
<dbReference type="GO" id="GO:0098553">
    <property type="term" value="C:lumenal side of endoplasmic reticulum membrane"/>
    <property type="evidence" value="ECO:0007669"/>
    <property type="project" value="TreeGrafter"/>
</dbReference>